<name>A0A2Z7AWJ6_9LAMI</name>
<gene>
    <name evidence="1" type="ORF">F511_31176</name>
</gene>
<protein>
    <submittedName>
        <fullName evidence="1">Chaperone protein dnaJ 16-like</fullName>
    </submittedName>
</protein>
<reference evidence="1 2" key="1">
    <citation type="journal article" date="2015" name="Proc. Natl. Acad. Sci. U.S.A.">
        <title>The resurrection genome of Boea hygrometrica: A blueprint for survival of dehydration.</title>
        <authorList>
            <person name="Xiao L."/>
            <person name="Yang G."/>
            <person name="Zhang L."/>
            <person name="Yang X."/>
            <person name="Zhao S."/>
            <person name="Ji Z."/>
            <person name="Zhou Q."/>
            <person name="Hu M."/>
            <person name="Wang Y."/>
            <person name="Chen M."/>
            <person name="Xu Y."/>
            <person name="Jin H."/>
            <person name="Xiao X."/>
            <person name="Hu G."/>
            <person name="Bao F."/>
            <person name="Hu Y."/>
            <person name="Wan P."/>
            <person name="Li L."/>
            <person name="Deng X."/>
            <person name="Kuang T."/>
            <person name="Xiang C."/>
            <person name="Zhu J.K."/>
            <person name="Oliver M.J."/>
            <person name="He Y."/>
        </authorList>
    </citation>
    <scope>NUCLEOTIDE SEQUENCE [LARGE SCALE GENOMIC DNA]</scope>
    <source>
        <strain evidence="2">cv. XS01</strain>
    </source>
</reference>
<evidence type="ECO:0000313" key="1">
    <source>
        <dbReference type="EMBL" id="KZV23829.1"/>
    </source>
</evidence>
<dbReference type="EMBL" id="KV013368">
    <property type="protein sequence ID" value="KZV23829.1"/>
    <property type="molecule type" value="Genomic_DNA"/>
</dbReference>
<accession>A0A2Z7AWJ6</accession>
<keyword evidence="2" id="KW-1185">Reference proteome</keyword>
<organism evidence="1 2">
    <name type="scientific">Dorcoceras hygrometricum</name>
    <dbReference type="NCBI Taxonomy" id="472368"/>
    <lineage>
        <taxon>Eukaryota</taxon>
        <taxon>Viridiplantae</taxon>
        <taxon>Streptophyta</taxon>
        <taxon>Embryophyta</taxon>
        <taxon>Tracheophyta</taxon>
        <taxon>Spermatophyta</taxon>
        <taxon>Magnoliopsida</taxon>
        <taxon>eudicotyledons</taxon>
        <taxon>Gunneridae</taxon>
        <taxon>Pentapetalae</taxon>
        <taxon>asterids</taxon>
        <taxon>lamiids</taxon>
        <taxon>Lamiales</taxon>
        <taxon>Gesneriaceae</taxon>
        <taxon>Didymocarpoideae</taxon>
        <taxon>Trichosporeae</taxon>
        <taxon>Loxocarpinae</taxon>
        <taxon>Dorcoceras</taxon>
    </lineage>
</organism>
<dbReference type="Proteomes" id="UP000250235">
    <property type="component" value="Unassembled WGS sequence"/>
</dbReference>
<sequence>MKRRRAEESADGLALMTSSVTSSQSADGLSPAVASYCSPADVASFIDPDATQRYPVAVFEASAVAQRKQYDLQRMFARIWKEDKLPISSAEQIWNLSNGHISNRGYIFEKHSLKKCSAECKKKLVVVQLRDDVGASTILWEIFIDYTVHQQRKNNLK</sequence>
<proteinExistence type="predicted"/>
<evidence type="ECO:0000313" key="2">
    <source>
        <dbReference type="Proteomes" id="UP000250235"/>
    </source>
</evidence>
<dbReference type="AlphaFoldDB" id="A0A2Z7AWJ6"/>